<comment type="caution">
    <text evidence="2">The sequence shown here is derived from an EMBL/GenBank/DDBJ whole genome shotgun (WGS) entry which is preliminary data.</text>
</comment>
<feature type="compositionally biased region" description="Basic and acidic residues" evidence="1">
    <location>
        <begin position="116"/>
        <end position="127"/>
    </location>
</feature>
<dbReference type="EMBL" id="VXIV02003280">
    <property type="protein sequence ID" value="KAF6018731.1"/>
    <property type="molecule type" value="Genomic_DNA"/>
</dbReference>
<proteinExistence type="predicted"/>
<evidence type="ECO:0000313" key="3">
    <source>
        <dbReference type="Proteomes" id="UP000593567"/>
    </source>
</evidence>
<dbReference type="Proteomes" id="UP000593567">
    <property type="component" value="Unassembled WGS sequence"/>
</dbReference>
<gene>
    <name evidence="2" type="ORF">EB796_022959</name>
</gene>
<protein>
    <submittedName>
        <fullName evidence="2">Uncharacterized protein</fullName>
    </submittedName>
</protein>
<keyword evidence="3" id="KW-1185">Reference proteome</keyword>
<accession>A0A7J7IZ71</accession>
<evidence type="ECO:0000313" key="2">
    <source>
        <dbReference type="EMBL" id="KAF6018731.1"/>
    </source>
</evidence>
<organism evidence="2 3">
    <name type="scientific">Bugula neritina</name>
    <name type="common">Brown bryozoan</name>
    <name type="synonym">Sertularia neritina</name>
    <dbReference type="NCBI Taxonomy" id="10212"/>
    <lineage>
        <taxon>Eukaryota</taxon>
        <taxon>Metazoa</taxon>
        <taxon>Spiralia</taxon>
        <taxon>Lophotrochozoa</taxon>
        <taxon>Bryozoa</taxon>
        <taxon>Gymnolaemata</taxon>
        <taxon>Cheilostomatida</taxon>
        <taxon>Flustrina</taxon>
        <taxon>Buguloidea</taxon>
        <taxon>Bugulidae</taxon>
        <taxon>Bugula</taxon>
    </lineage>
</organism>
<sequence length="127" mass="14964">MLYGSSVSHCLEFELLTSTLVEMVPDQRFPVDFPRVSLNEEDRFLLIVKNQFPKKLRAKVLQSQVKRPYRSLSLSNSTDNFEKVKWELNELREAFVERKHPLPSITARTEITSSQSEKEHRRKEDDL</sequence>
<dbReference type="AlphaFoldDB" id="A0A7J7IZ71"/>
<feature type="region of interest" description="Disordered" evidence="1">
    <location>
        <begin position="106"/>
        <end position="127"/>
    </location>
</feature>
<evidence type="ECO:0000256" key="1">
    <source>
        <dbReference type="SAM" id="MobiDB-lite"/>
    </source>
</evidence>
<reference evidence="2" key="1">
    <citation type="submission" date="2020-06" db="EMBL/GenBank/DDBJ databases">
        <title>Draft genome of Bugula neritina, a colonial animal packing powerful symbionts and potential medicines.</title>
        <authorList>
            <person name="Rayko M."/>
        </authorList>
    </citation>
    <scope>NUCLEOTIDE SEQUENCE [LARGE SCALE GENOMIC DNA]</scope>
    <source>
        <strain evidence="2">Kwan_BN1</strain>
    </source>
</reference>
<name>A0A7J7IZ71_BUGNE</name>
<feature type="compositionally biased region" description="Polar residues" evidence="1">
    <location>
        <begin position="106"/>
        <end position="115"/>
    </location>
</feature>